<gene>
    <name evidence="2" type="ORF">B2G44_01160</name>
    <name evidence="1" type="ORF">OC712_00595</name>
</gene>
<dbReference type="Proteomes" id="UP000189722">
    <property type="component" value="Unassembled WGS sequence"/>
</dbReference>
<comment type="caution">
    <text evidence="2">The sequence shown here is derived from an EMBL/GenBank/DDBJ whole genome shotgun (WGS) entry which is preliminary data.</text>
</comment>
<dbReference type="OrthoDB" id="384210at2"/>
<dbReference type="Pfam" id="PF13835">
    <property type="entry name" value="DUF4194"/>
    <property type="match status" value="1"/>
</dbReference>
<protein>
    <submittedName>
        <fullName evidence="1">DUF4194 domain-containing protein</fullName>
    </submittedName>
</protein>
<dbReference type="EMBL" id="MWKN01000037">
    <property type="protein sequence ID" value="OOP59120.1"/>
    <property type="molecule type" value="Genomic_DNA"/>
</dbReference>
<proteinExistence type="predicted"/>
<sequence length="204" mass="24959">MDQKTQELQIFSQKFKILKEKEKDIFSRIINKLFQVNYLTSQKNSDLNDYRFILLHQEMFIYFLKLIDFELEIHKHDEVIFLKNVQQLNKLRIKKEESLLLFLFRILFQKKKELMPLNNKIEIFLQDIYLELKSIGYAEIHKLTKEKIKNSLILFKQYNIIDFSDYNHYLPNDLVIRIYPTILYLINLGMLQYYQELFTTDVKN</sequence>
<reference evidence="1 4" key="2">
    <citation type="journal article" date="2023" name="Int. J. Syst. Evol. Microbiol.">
        <title>The observation of taxonomic boundaries for the 16SrII and 16SrXXV phytoplasmas using genome-based delimitation.</title>
        <authorList>
            <person name="Rodrigues Jardim B."/>
            <person name="Tran-Nguyen L.T.T."/>
            <person name="Gambley C."/>
            <person name="Al-Sadi A.M."/>
            <person name="Al-Subhi A.M."/>
            <person name="Foissac X."/>
            <person name="Salar P."/>
            <person name="Cai H."/>
            <person name="Yang J.Y."/>
            <person name="Davis R."/>
            <person name="Jones L."/>
            <person name="Rodoni B."/>
            <person name="Constable F.E."/>
        </authorList>
    </citation>
    <scope>NUCLEOTIDE SEQUENCE [LARGE SCALE GENOMIC DNA]</scope>
    <source>
        <strain evidence="1">BAWM-OMN-P75</strain>
    </source>
</reference>
<dbReference type="AlphaFoldDB" id="A0A1S9M1J2"/>
<evidence type="ECO:0000313" key="3">
    <source>
        <dbReference type="Proteomes" id="UP000189722"/>
    </source>
</evidence>
<keyword evidence="4" id="KW-1185">Reference proteome</keyword>
<dbReference type="Proteomes" id="UP001383392">
    <property type="component" value="Unassembled WGS sequence"/>
</dbReference>
<accession>A0A1S9M1J2</accession>
<evidence type="ECO:0000313" key="1">
    <source>
        <dbReference type="EMBL" id="MEK0308990.1"/>
    </source>
</evidence>
<organism evidence="2 3">
    <name type="scientific">Candidatus Phytoplasma citri</name>
    <dbReference type="NCBI Taxonomy" id="180978"/>
    <lineage>
        <taxon>Bacteria</taxon>
        <taxon>Bacillati</taxon>
        <taxon>Mycoplasmatota</taxon>
        <taxon>Mollicutes</taxon>
        <taxon>Acholeplasmatales</taxon>
        <taxon>Acholeplasmataceae</taxon>
        <taxon>Candidatus Phytoplasma</taxon>
        <taxon>16SrII (Peanut WB group)</taxon>
    </lineage>
</organism>
<dbReference type="RefSeq" id="WP_078123027.1">
    <property type="nucleotide sequence ID" value="NZ_JAOSJG010000003.1"/>
</dbReference>
<name>A0A1S9M1J2_9MOLU</name>
<dbReference type="EMBL" id="JAOSJG010000003">
    <property type="protein sequence ID" value="MEK0308990.1"/>
    <property type="molecule type" value="Genomic_DNA"/>
</dbReference>
<dbReference type="InterPro" id="IPR025449">
    <property type="entry name" value="JetB"/>
</dbReference>
<dbReference type="STRING" id="180978.B2G44_01160"/>
<evidence type="ECO:0000313" key="2">
    <source>
        <dbReference type="EMBL" id="OOP59120.1"/>
    </source>
</evidence>
<evidence type="ECO:0000313" key="4">
    <source>
        <dbReference type="Proteomes" id="UP001383392"/>
    </source>
</evidence>
<reference evidence="2 3" key="1">
    <citation type="submission" date="2017-02" db="EMBL/GenBank/DDBJ databases">
        <title>A draft genome of 'Candidatus Phytoplasma aurantifolia' the agent of the witches-broom disease of lime.</title>
        <authorList>
            <person name="Foissac X."/>
            <person name="Carle P."/>
        </authorList>
    </citation>
    <scope>NUCLEOTIDE SEQUENCE [LARGE SCALE GENOMIC DNA]</scope>
    <source>
        <strain evidence="2 3">WBDL</strain>
    </source>
</reference>